<dbReference type="Pfam" id="PF10274">
    <property type="entry name" value="ParcG"/>
    <property type="match status" value="1"/>
</dbReference>
<sequence>MPYLASKNRCVVQQNFYTIFKFAKKSSQSAFESVYTKGGIPCRLVHGSVKHKLKWDVPKDEVAFDPVLVTLAEGLRETRHPYTFVSIEGFKELLTASGAAQKASPLIFKVAPSLRLALSSKDSGAFTRGLIALSHLSDCVGNELDPILKILMTSLARRMSSDRTQRDEITAVLQKLELNGSREVLPIIKAKVPAYCSAFS</sequence>
<evidence type="ECO:0000313" key="1">
    <source>
        <dbReference type="EMBL" id="CAK8671386.1"/>
    </source>
</evidence>
<keyword evidence="2" id="KW-1185">Reference proteome</keyword>
<dbReference type="Proteomes" id="UP001642483">
    <property type="component" value="Unassembled WGS sequence"/>
</dbReference>
<comment type="caution">
    <text evidence="1">The sequence shown here is derived from an EMBL/GenBank/DDBJ whole genome shotgun (WGS) entry which is preliminary data.</text>
</comment>
<protein>
    <recommendedName>
        <fullName evidence="3">PACRG-like protein</fullName>
    </recommendedName>
</protein>
<dbReference type="PANTHER" id="PTHR21207">
    <property type="entry name" value="PARKIN COREGULATED GENE PROTEIN PARK2 COREGULATED"/>
    <property type="match status" value="1"/>
</dbReference>
<name>A0ABP0EWK6_CLALP</name>
<evidence type="ECO:0008006" key="3">
    <source>
        <dbReference type="Google" id="ProtNLM"/>
    </source>
</evidence>
<evidence type="ECO:0000313" key="2">
    <source>
        <dbReference type="Proteomes" id="UP001642483"/>
    </source>
</evidence>
<accession>A0ABP0EWK6</accession>
<dbReference type="EMBL" id="CAWYQH010000001">
    <property type="protein sequence ID" value="CAK8671386.1"/>
    <property type="molecule type" value="Genomic_DNA"/>
</dbReference>
<gene>
    <name evidence="1" type="ORF">CVLEPA_LOCUS460</name>
</gene>
<proteinExistence type="predicted"/>
<organism evidence="1 2">
    <name type="scientific">Clavelina lepadiformis</name>
    <name type="common">Light-bulb sea squirt</name>
    <name type="synonym">Ascidia lepadiformis</name>
    <dbReference type="NCBI Taxonomy" id="159417"/>
    <lineage>
        <taxon>Eukaryota</taxon>
        <taxon>Metazoa</taxon>
        <taxon>Chordata</taxon>
        <taxon>Tunicata</taxon>
        <taxon>Ascidiacea</taxon>
        <taxon>Aplousobranchia</taxon>
        <taxon>Clavelinidae</taxon>
        <taxon>Clavelina</taxon>
    </lineage>
</organism>
<reference evidence="1 2" key="1">
    <citation type="submission" date="2024-02" db="EMBL/GenBank/DDBJ databases">
        <authorList>
            <person name="Daric V."/>
            <person name="Darras S."/>
        </authorList>
    </citation>
    <scope>NUCLEOTIDE SEQUENCE [LARGE SCALE GENOMIC DNA]</scope>
</reference>
<dbReference type="InterPro" id="IPR019399">
    <property type="entry name" value="Parkin_co-regulated_protein"/>
</dbReference>
<dbReference type="Gene3D" id="1.25.10.10">
    <property type="entry name" value="Leucine-rich Repeat Variant"/>
    <property type="match status" value="1"/>
</dbReference>
<dbReference type="InterPro" id="IPR011989">
    <property type="entry name" value="ARM-like"/>
</dbReference>
<dbReference type="PANTHER" id="PTHR21207:SF1">
    <property type="entry name" value="PACRG-LIKE PROTEIN"/>
    <property type="match status" value="1"/>
</dbReference>